<keyword evidence="2" id="KW-1185">Reference proteome</keyword>
<proteinExistence type="predicted"/>
<dbReference type="EMBL" id="JANPWB010000005">
    <property type="protein sequence ID" value="KAJ1185443.1"/>
    <property type="molecule type" value="Genomic_DNA"/>
</dbReference>
<evidence type="ECO:0000313" key="1">
    <source>
        <dbReference type="EMBL" id="KAJ1185443.1"/>
    </source>
</evidence>
<sequence>MRQAGVPINQGEELLVPLGVESGCLDCPRMDRISKKLEIQVMRMDQADRRIWDVEDTATVLSKNVSQMEK</sequence>
<dbReference type="Proteomes" id="UP001066276">
    <property type="component" value="Chromosome 3_1"/>
</dbReference>
<organism evidence="1 2">
    <name type="scientific">Pleurodeles waltl</name>
    <name type="common">Iberian ribbed newt</name>
    <dbReference type="NCBI Taxonomy" id="8319"/>
    <lineage>
        <taxon>Eukaryota</taxon>
        <taxon>Metazoa</taxon>
        <taxon>Chordata</taxon>
        <taxon>Craniata</taxon>
        <taxon>Vertebrata</taxon>
        <taxon>Euteleostomi</taxon>
        <taxon>Amphibia</taxon>
        <taxon>Batrachia</taxon>
        <taxon>Caudata</taxon>
        <taxon>Salamandroidea</taxon>
        <taxon>Salamandridae</taxon>
        <taxon>Pleurodelinae</taxon>
        <taxon>Pleurodeles</taxon>
    </lineage>
</organism>
<protein>
    <submittedName>
        <fullName evidence="1">Uncharacterized protein</fullName>
    </submittedName>
</protein>
<reference evidence="1" key="1">
    <citation type="journal article" date="2022" name="bioRxiv">
        <title>Sequencing and chromosome-scale assembly of the giantPleurodeles waltlgenome.</title>
        <authorList>
            <person name="Brown T."/>
            <person name="Elewa A."/>
            <person name="Iarovenko S."/>
            <person name="Subramanian E."/>
            <person name="Araus A.J."/>
            <person name="Petzold A."/>
            <person name="Susuki M."/>
            <person name="Suzuki K.-i.T."/>
            <person name="Hayashi T."/>
            <person name="Toyoda A."/>
            <person name="Oliveira C."/>
            <person name="Osipova E."/>
            <person name="Leigh N.D."/>
            <person name="Simon A."/>
            <person name="Yun M.H."/>
        </authorList>
    </citation>
    <scope>NUCLEOTIDE SEQUENCE</scope>
    <source>
        <strain evidence="1">20211129_DDA</strain>
        <tissue evidence="1">Liver</tissue>
    </source>
</reference>
<accession>A0AAV7U9C9</accession>
<evidence type="ECO:0000313" key="2">
    <source>
        <dbReference type="Proteomes" id="UP001066276"/>
    </source>
</evidence>
<dbReference type="AlphaFoldDB" id="A0AAV7U9C9"/>
<name>A0AAV7U9C9_PLEWA</name>
<comment type="caution">
    <text evidence="1">The sequence shown here is derived from an EMBL/GenBank/DDBJ whole genome shotgun (WGS) entry which is preliminary data.</text>
</comment>
<gene>
    <name evidence="1" type="ORF">NDU88_002235</name>
</gene>